<keyword evidence="1" id="KW-0732">Signal</keyword>
<organism evidence="3 4">
    <name type="scientific">Latilactobacillus sakei</name>
    <name type="common">Lactobacillus sakei</name>
    <dbReference type="NCBI Taxonomy" id="1599"/>
    <lineage>
        <taxon>Bacteria</taxon>
        <taxon>Bacillati</taxon>
        <taxon>Bacillota</taxon>
        <taxon>Bacilli</taxon>
        <taxon>Lactobacillales</taxon>
        <taxon>Lactobacillaceae</taxon>
        <taxon>Latilactobacillus</taxon>
    </lineage>
</organism>
<dbReference type="Gene3D" id="3.10.450.40">
    <property type="match status" value="2"/>
</dbReference>
<dbReference type="PROSITE" id="PS51257">
    <property type="entry name" value="PROKAR_LIPOPROTEIN"/>
    <property type="match status" value="1"/>
</dbReference>
<dbReference type="EMBL" id="CP122959">
    <property type="protein sequence ID" value="WGI19445.1"/>
    <property type="molecule type" value="Genomic_DNA"/>
</dbReference>
<accession>A0AAF0KAA9</accession>
<sequence>MKKSPLLIGLLTIALLAGCSNQQAKQTASTKKATTVKQQTPTKLQPKVSLEKARELFKQQYPNADISELQLKKQLNKTVYRLTGLSDTEELEMQIDSQTGDISHLTKETLDTDEQHGVARQKERFDFKSLMTLEAAQKKAQHYFDGDVLEATLEKDDGVVYWEIEGHQKHQKMQVKIDATTGEVVDTELDD</sequence>
<feature type="chain" id="PRO_5041999323" evidence="1">
    <location>
        <begin position="25"/>
        <end position="191"/>
    </location>
</feature>
<name>A0AAF0KAA9_LATSK</name>
<evidence type="ECO:0000256" key="1">
    <source>
        <dbReference type="SAM" id="SignalP"/>
    </source>
</evidence>
<feature type="domain" description="PepSY" evidence="2">
    <location>
        <begin position="47"/>
        <end position="102"/>
    </location>
</feature>
<evidence type="ECO:0000313" key="3">
    <source>
        <dbReference type="EMBL" id="WGI19445.1"/>
    </source>
</evidence>
<evidence type="ECO:0000259" key="2">
    <source>
        <dbReference type="Pfam" id="PF03413"/>
    </source>
</evidence>
<dbReference type="AlphaFoldDB" id="A0AAF0KAA9"/>
<gene>
    <name evidence="3" type="ORF">QBD03_01475</name>
</gene>
<dbReference type="RefSeq" id="WP_112206659.1">
    <property type="nucleotide sequence ID" value="NZ_CP122959.1"/>
</dbReference>
<dbReference type="Proteomes" id="UP001179858">
    <property type="component" value="Chromosome"/>
</dbReference>
<evidence type="ECO:0000313" key="4">
    <source>
        <dbReference type="Proteomes" id="UP001179858"/>
    </source>
</evidence>
<reference evidence="3" key="1">
    <citation type="submission" date="2023-04" db="EMBL/GenBank/DDBJ databases">
        <title>Novel strain of Lactilactobacillus sakei and use thereof.</title>
        <authorList>
            <person name="Kim S.Y."/>
        </authorList>
    </citation>
    <scope>NUCLEOTIDE SEQUENCE</scope>
    <source>
        <strain evidence="3">HUP1</strain>
    </source>
</reference>
<dbReference type="InterPro" id="IPR025711">
    <property type="entry name" value="PepSY"/>
</dbReference>
<dbReference type="Pfam" id="PF03413">
    <property type="entry name" value="PepSY"/>
    <property type="match status" value="2"/>
</dbReference>
<proteinExistence type="predicted"/>
<protein>
    <submittedName>
        <fullName evidence="3">PepSY domain-containing protein</fullName>
    </submittedName>
</protein>
<feature type="signal peptide" evidence="1">
    <location>
        <begin position="1"/>
        <end position="24"/>
    </location>
</feature>
<feature type="domain" description="PepSY" evidence="2">
    <location>
        <begin position="131"/>
        <end position="188"/>
    </location>
</feature>